<evidence type="ECO:0000256" key="2">
    <source>
        <dbReference type="ARBA" id="ARBA00005658"/>
    </source>
</evidence>
<organism evidence="9 10">
    <name type="scientific">Flavobacterium columnare</name>
    <dbReference type="NCBI Taxonomy" id="996"/>
    <lineage>
        <taxon>Bacteria</taxon>
        <taxon>Pseudomonadati</taxon>
        <taxon>Bacteroidota</taxon>
        <taxon>Flavobacteriia</taxon>
        <taxon>Flavobacteriales</taxon>
        <taxon>Flavobacteriaceae</taxon>
        <taxon>Flavobacterium</taxon>
    </lineage>
</organism>
<dbReference type="EMBL" id="MTCY01000052">
    <property type="protein sequence ID" value="OWP74947.1"/>
    <property type="molecule type" value="Genomic_DNA"/>
</dbReference>
<evidence type="ECO:0000256" key="3">
    <source>
        <dbReference type="ARBA" id="ARBA00022448"/>
    </source>
</evidence>
<evidence type="ECO:0000256" key="4">
    <source>
        <dbReference type="ARBA" id="ARBA00022475"/>
    </source>
</evidence>
<evidence type="ECO:0000256" key="8">
    <source>
        <dbReference type="SAM" id="Phobius"/>
    </source>
</evidence>
<reference evidence="9 10" key="1">
    <citation type="journal article" date="2017" name="Infect. Genet. Evol.">
        <title>Comparative genome analysis of fish pathogen Flavobacterium columnare reveals extensive sequence diversity within the species.</title>
        <authorList>
            <person name="Kayansamruaj P."/>
            <person name="Dong H.T."/>
            <person name="Hirono I."/>
            <person name="Kondo H."/>
            <person name="Senapin S."/>
            <person name="Rodkhum C."/>
        </authorList>
    </citation>
    <scope>NUCLEOTIDE SEQUENCE [LARGE SCALE GENOMIC DNA]</scope>
    <source>
        <strain evidence="9 10">1214</strain>
    </source>
</reference>
<dbReference type="Proteomes" id="UP000198034">
    <property type="component" value="Unassembled WGS sequence"/>
</dbReference>
<feature type="transmembrane region" description="Helical" evidence="8">
    <location>
        <begin position="179"/>
        <end position="206"/>
    </location>
</feature>
<sequence>MNILNKIIKEHKLFLSAFLFSLLFSLIGLLFPKSIVNGLSFINILILSNFSRFYQYLGLIIVIISIIIYCIPFSKNKLGTEKPEYSFFSWIALLYSTGMGSGLLLRAVQEPTYYLQNSPVQGIEKKSLALQYAFFHWGLTPWAMYSLFGLIISYGLYIQKEENFLAAITHFIQNKFIKSAIPIFIIIITIVGVIASLGLGTGQFIAGVNYYFKWNLGYTPLLITALFIGLIGTLSALTGISKVIKYLADFDVIGSLILMSFIAFFLNFNDFIATMITAFKRYILHFFEMSLSIGNYHTSKDFTNNWTVFYWAFWLAWVPFTGIFIARVSKGRTIKEYIIATIFIPAMASMIWFSVFGNSAFNKIKNLSDTIFNNVFTSLFLFLEQYPFSSITILLAIILILIAIINSVDSAIYVLSIFSDRGNENPSKNHKLLWGTIITSTSIGLMALGTDDLLNAISNLLIIFALPFSILYSYLISIFLKQYFKKNKN</sequence>
<feature type="transmembrane region" description="Helical" evidence="8">
    <location>
        <begin position="54"/>
        <end position="73"/>
    </location>
</feature>
<name>A0A246G864_9FLAO</name>
<gene>
    <name evidence="9" type="ORF">BWK62_13145</name>
</gene>
<accession>A0A246G864</accession>
<feature type="transmembrane region" description="Helical" evidence="8">
    <location>
        <begin position="252"/>
        <end position="279"/>
    </location>
</feature>
<feature type="transmembrane region" description="Helical" evidence="8">
    <location>
        <begin position="85"/>
        <end position="105"/>
    </location>
</feature>
<feature type="transmembrane region" description="Helical" evidence="8">
    <location>
        <begin position="134"/>
        <end position="158"/>
    </location>
</feature>
<evidence type="ECO:0000313" key="9">
    <source>
        <dbReference type="EMBL" id="OWP74947.1"/>
    </source>
</evidence>
<keyword evidence="3" id="KW-0813">Transport</keyword>
<keyword evidence="5 8" id="KW-0812">Transmembrane</keyword>
<dbReference type="PANTHER" id="PTHR30047">
    <property type="entry name" value="HIGH-AFFINITY CHOLINE TRANSPORT PROTEIN-RELATED"/>
    <property type="match status" value="1"/>
</dbReference>
<feature type="transmembrane region" description="Helical" evidence="8">
    <location>
        <begin position="218"/>
        <end position="240"/>
    </location>
</feature>
<feature type="transmembrane region" description="Helical" evidence="8">
    <location>
        <begin position="337"/>
        <end position="357"/>
    </location>
</feature>
<keyword evidence="6 8" id="KW-1133">Transmembrane helix</keyword>
<evidence type="ECO:0000313" key="10">
    <source>
        <dbReference type="Proteomes" id="UP000198034"/>
    </source>
</evidence>
<evidence type="ECO:0000256" key="1">
    <source>
        <dbReference type="ARBA" id="ARBA00004651"/>
    </source>
</evidence>
<dbReference type="InterPro" id="IPR000060">
    <property type="entry name" value="BCCT_transptr"/>
</dbReference>
<evidence type="ECO:0000256" key="7">
    <source>
        <dbReference type="ARBA" id="ARBA00023136"/>
    </source>
</evidence>
<evidence type="ECO:0000256" key="5">
    <source>
        <dbReference type="ARBA" id="ARBA00022692"/>
    </source>
</evidence>
<dbReference type="AlphaFoldDB" id="A0A246G864"/>
<feature type="transmembrane region" description="Helical" evidence="8">
    <location>
        <begin position="308"/>
        <end position="325"/>
    </location>
</feature>
<dbReference type="GO" id="GO:0022857">
    <property type="term" value="F:transmembrane transporter activity"/>
    <property type="evidence" value="ECO:0007669"/>
    <property type="project" value="InterPro"/>
</dbReference>
<comment type="caution">
    <text evidence="9">The sequence shown here is derived from an EMBL/GenBank/DDBJ whole genome shotgun (WGS) entry which is preliminary data.</text>
</comment>
<proteinExistence type="inferred from homology"/>
<comment type="similarity">
    <text evidence="2">Belongs to the BCCT transporter (TC 2.A.15) family.</text>
</comment>
<dbReference type="PANTHER" id="PTHR30047:SF7">
    <property type="entry name" value="HIGH-AFFINITY CHOLINE TRANSPORT PROTEIN"/>
    <property type="match status" value="1"/>
</dbReference>
<keyword evidence="4" id="KW-1003">Cell membrane</keyword>
<feature type="transmembrane region" description="Helical" evidence="8">
    <location>
        <begin position="432"/>
        <end position="450"/>
    </location>
</feature>
<comment type="subcellular location">
    <subcellularLocation>
        <location evidence="1">Cell membrane</location>
        <topology evidence="1">Multi-pass membrane protein</topology>
    </subcellularLocation>
</comment>
<dbReference type="Pfam" id="PF02028">
    <property type="entry name" value="BCCT"/>
    <property type="match status" value="1"/>
</dbReference>
<feature type="transmembrane region" description="Helical" evidence="8">
    <location>
        <begin position="456"/>
        <end position="480"/>
    </location>
</feature>
<feature type="transmembrane region" description="Helical" evidence="8">
    <location>
        <begin position="388"/>
        <end position="412"/>
    </location>
</feature>
<protein>
    <recommendedName>
        <fullName evidence="11">Glycine betaine transporter OpuD</fullName>
    </recommendedName>
</protein>
<evidence type="ECO:0000256" key="6">
    <source>
        <dbReference type="ARBA" id="ARBA00022989"/>
    </source>
</evidence>
<keyword evidence="7 8" id="KW-0472">Membrane</keyword>
<dbReference type="GO" id="GO:0005886">
    <property type="term" value="C:plasma membrane"/>
    <property type="evidence" value="ECO:0007669"/>
    <property type="project" value="UniProtKB-SubCell"/>
</dbReference>
<evidence type="ECO:0008006" key="11">
    <source>
        <dbReference type="Google" id="ProtNLM"/>
    </source>
</evidence>